<accession>A0AAV4W907</accession>
<keyword evidence="2" id="KW-1185">Reference proteome</keyword>
<dbReference type="EMBL" id="BPLR01015878">
    <property type="protein sequence ID" value="GIY79375.1"/>
    <property type="molecule type" value="Genomic_DNA"/>
</dbReference>
<dbReference type="Proteomes" id="UP001054945">
    <property type="component" value="Unassembled WGS sequence"/>
</dbReference>
<sequence length="110" mass="12874">MHEYLHLLKSPCLLPRSHCFPNPSLSLTPREPSSLLPVPSAPPLFYHLSLYCRKYASSLPPQSFNNRCSWRSSNFMDHDHSRSKSNHILYWDEVLLFFWEKTAASSFYTL</sequence>
<dbReference type="AlphaFoldDB" id="A0AAV4W907"/>
<proteinExistence type="predicted"/>
<evidence type="ECO:0000313" key="1">
    <source>
        <dbReference type="EMBL" id="GIY79375.1"/>
    </source>
</evidence>
<organism evidence="1 2">
    <name type="scientific">Caerostris extrusa</name>
    <name type="common">Bark spider</name>
    <name type="synonym">Caerostris bankana</name>
    <dbReference type="NCBI Taxonomy" id="172846"/>
    <lineage>
        <taxon>Eukaryota</taxon>
        <taxon>Metazoa</taxon>
        <taxon>Ecdysozoa</taxon>
        <taxon>Arthropoda</taxon>
        <taxon>Chelicerata</taxon>
        <taxon>Arachnida</taxon>
        <taxon>Araneae</taxon>
        <taxon>Araneomorphae</taxon>
        <taxon>Entelegynae</taxon>
        <taxon>Araneoidea</taxon>
        <taxon>Araneidae</taxon>
        <taxon>Caerostris</taxon>
    </lineage>
</organism>
<gene>
    <name evidence="1" type="ORF">CEXT_729481</name>
</gene>
<reference evidence="1 2" key="1">
    <citation type="submission" date="2021-06" db="EMBL/GenBank/DDBJ databases">
        <title>Caerostris extrusa draft genome.</title>
        <authorList>
            <person name="Kono N."/>
            <person name="Arakawa K."/>
        </authorList>
    </citation>
    <scope>NUCLEOTIDE SEQUENCE [LARGE SCALE GENOMIC DNA]</scope>
</reference>
<comment type="caution">
    <text evidence="1">The sequence shown here is derived from an EMBL/GenBank/DDBJ whole genome shotgun (WGS) entry which is preliminary data.</text>
</comment>
<name>A0AAV4W907_CAEEX</name>
<evidence type="ECO:0000313" key="2">
    <source>
        <dbReference type="Proteomes" id="UP001054945"/>
    </source>
</evidence>
<protein>
    <submittedName>
        <fullName evidence="1">Uncharacterized protein</fullName>
    </submittedName>
</protein>